<evidence type="ECO:0000256" key="1">
    <source>
        <dbReference type="SAM" id="MobiDB-lite"/>
    </source>
</evidence>
<organism evidence="2 3">
    <name type="scientific">Mycena pura</name>
    <dbReference type="NCBI Taxonomy" id="153505"/>
    <lineage>
        <taxon>Eukaryota</taxon>
        <taxon>Fungi</taxon>
        <taxon>Dikarya</taxon>
        <taxon>Basidiomycota</taxon>
        <taxon>Agaricomycotina</taxon>
        <taxon>Agaricomycetes</taxon>
        <taxon>Agaricomycetidae</taxon>
        <taxon>Agaricales</taxon>
        <taxon>Marasmiineae</taxon>
        <taxon>Mycenaceae</taxon>
        <taxon>Mycena</taxon>
    </lineage>
</organism>
<evidence type="ECO:0000313" key="2">
    <source>
        <dbReference type="EMBL" id="KAJ7190992.1"/>
    </source>
</evidence>
<dbReference type="Proteomes" id="UP001219525">
    <property type="component" value="Unassembled WGS sequence"/>
</dbReference>
<feature type="region of interest" description="Disordered" evidence="1">
    <location>
        <begin position="71"/>
        <end position="92"/>
    </location>
</feature>
<dbReference type="AlphaFoldDB" id="A0AAD6XYN3"/>
<comment type="caution">
    <text evidence="2">The sequence shown here is derived from an EMBL/GenBank/DDBJ whole genome shotgun (WGS) entry which is preliminary data.</text>
</comment>
<reference evidence="2" key="1">
    <citation type="submission" date="2023-03" db="EMBL/GenBank/DDBJ databases">
        <title>Massive genome expansion in bonnet fungi (Mycena s.s.) driven by repeated elements and novel gene families across ecological guilds.</title>
        <authorList>
            <consortium name="Lawrence Berkeley National Laboratory"/>
            <person name="Harder C.B."/>
            <person name="Miyauchi S."/>
            <person name="Viragh M."/>
            <person name="Kuo A."/>
            <person name="Thoen E."/>
            <person name="Andreopoulos B."/>
            <person name="Lu D."/>
            <person name="Skrede I."/>
            <person name="Drula E."/>
            <person name="Henrissat B."/>
            <person name="Morin E."/>
            <person name="Kohler A."/>
            <person name="Barry K."/>
            <person name="LaButti K."/>
            <person name="Morin E."/>
            <person name="Salamov A."/>
            <person name="Lipzen A."/>
            <person name="Mereny Z."/>
            <person name="Hegedus B."/>
            <person name="Baldrian P."/>
            <person name="Stursova M."/>
            <person name="Weitz H."/>
            <person name="Taylor A."/>
            <person name="Grigoriev I.V."/>
            <person name="Nagy L.G."/>
            <person name="Martin F."/>
            <person name="Kauserud H."/>
        </authorList>
    </citation>
    <scope>NUCLEOTIDE SEQUENCE</scope>
    <source>
        <strain evidence="2">9144</strain>
    </source>
</reference>
<sequence length="254" mass="27817">MPAENSAAIRPKKAISHGGGSAKDVIEEILAEEIVDETDWYADNVTKQPASARRVTTAAVMQGIVEYRCDSGSDSRSLSTGERTPLFGHGGARTPLIVSGATNLKGRDSKRRMLNRNLLNSEPRKQPGRLKALSNIGKKIPLPLAEEQRMKTKGMADLGKCSHYVIGYASHCEADEVVWLRSHANWKATQNNPLQVAAVLAYMLRPRLHIDGVCAPPWPRSGVRSPVESERESEPESHNYNASCSVRLLTLTVP</sequence>
<dbReference type="EMBL" id="JARJCW010000139">
    <property type="protein sequence ID" value="KAJ7190992.1"/>
    <property type="molecule type" value="Genomic_DNA"/>
</dbReference>
<name>A0AAD6XYN3_9AGAR</name>
<accession>A0AAD6XYN3</accession>
<proteinExistence type="predicted"/>
<protein>
    <submittedName>
        <fullName evidence="2">Uncharacterized protein</fullName>
    </submittedName>
</protein>
<keyword evidence="3" id="KW-1185">Reference proteome</keyword>
<evidence type="ECO:0000313" key="3">
    <source>
        <dbReference type="Proteomes" id="UP001219525"/>
    </source>
</evidence>
<gene>
    <name evidence="2" type="ORF">GGX14DRAFT_407525</name>
</gene>
<feature type="region of interest" description="Disordered" evidence="1">
    <location>
        <begin position="1"/>
        <end position="20"/>
    </location>
</feature>